<evidence type="ECO:0000313" key="2">
    <source>
        <dbReference type="Proteomes" id="UP000614469"/>
    </source>
</evidence>
<name>A0A8J6NHX1_9CHLR</name>
<evidence type="ECO:0000313" key="1">
    <source>
        <dbReference type="EMBL" id="MBC8334098.1"/>
    </source>
</evidence>
<proteinExistence type="predicted"/>
<dbReference type="EMBL" id="JACNJN010000047">
    <property type="protein sequence ID" value="MBC8334098.1"/>
    <property type="molecule type" value="Genomic_DNA"/>
</dbReference>
<comment type="caution">
    <text evidence="1">The sequence shown here is derived from an EMBL/GenBank/DDBJ whole genome shotgun (WGS) entry which is preliminary data.</text>
</comment>
<organism evidence="1 2">
    <name type="scientific">Candidatus Desulfolinea nitratireducens</name>
    <dbReference type="NCBI Taxonomy" id="2841698"/>
    <lineage>
        <taxon>Bacteria</taxon>
        <taxon>Bacillati</taxon>
        <taxon>Chloroflexota</taxon>
        <taxon>Anaerolineae</taxon>
        <taxon>Anaerolineales</taxon>
        <taxon>Anaerolineales incertae sedis</taxon>
        <taxon>Candidatus Desulfolinea</taxon>
    </lineage>
</organism>
<gene>
    <name evidence="1" type="ORF">H8E29_02435</name>
</gene>
<protein>
    <submittedName>
        <fullName evidence="1">Uncharacterized protein</fullName>
    </submittedName>
</protein>
<dbReference type="AlphaFoldDB" id="A0A8J6NHX1"/>
<dbReference type="Proteomes" id="UP000614469">
    <property type="component" value="Unassembled WGS sequence"/>
</dbReference>
<reference evidence="1 2" key="1">
    <citation type="submission" date="2020-08" db="EMBL/GenBank/DDBJ databases">
        <title>Bridging the membrane lipid divide: bacteria of the FCB group superphylum have the potential to synthesize archaeal ether lipids.</title>
        <authorList>
            <person name="Villanueva L."/>
            <person name="Von Meijenfeldt F.A.B."/>
            <person name="Westbye A.B."/>
            <person name="Yadav S."/>
            <person name="Hopmans E.C."/>
            <person name="Dutilh B.E."/>
            <person name="Sinninghe Damste J.S."/>
        </authorList>
    </citation>
    <scope>NUCLEOTIDE SEQUENCE [LARGE SCALE GENOMIC DNA]</scope>
    <source>
        <strain evidence="1">NIOZ-UU36</strain>
    </source>
</reference>
<accession>A0A8J6NHX1</accession>
<sequence length="101" mass="11891">MPLTIPLAQAERVRTTYLCSDCWEALVEIQFDRQTRSVTLACNTPDCPHRGMVSVQYVEQRERLARIWVRNIRKQLANELTWVKPIPKRTQSQLLVELGYY</sequence>